<feature type="chain" id="PRO_5004679039" description="Long-chain fatty acid transport protein" evidence="1">
    <location>
        <begin position="21"/>
        <end position="407"/>
    </location>
</feature>
<name>U7D6I1_9BACT</name>
<dbReference type="Gene3D" id="2.40.160.60">
    <property type="entry name" value="Outer membrane protein transport protein (OMPP1/FadL/TodX)"/>
    <property type="match status" value="1"/>
</dbReference>
<evidence type="ECO:0000313" key="2">
    <source>
        <dbReference type="EMBL" id="ERP31543.1"/>
    </source>
</evidence>
<protein>
    <recommendedName>
        <fullName evidence="4">Long-chain fatty acid transport protein</fullName>
    </recommendedName>
</protein>
<evidence type="ECO:0008006" key="4">
    <source>
        <dbReference type="Google" id="ProtNLM"/>
    </source>
</evidence>
<dbReference type="STRING" id="1313304.CALK_1588"/>
<dbReference type="AlphaFoldDB" id="U7D6I1"/>
<keyword evidence="3" id="KW-1185">Reference proteome</keyword>
<keyword evidence="1" id="KW-0732">Signal</keyword>
<dbReference type="OrthoDB" id="1491239at2"/>
<dbReference type="EMBL" id="ASJR01000012">
    <property type="protein sequence ID" value="ERP31543.1"/>
    <property type="molecule type" value="Genomic_DNA"/>
</dbReference>
<sequence>MKLCSTIFLLISLTALPVAAKTSLLGGNYLWGLSTDFHGQNSALGADPQPSLLMRGTAANLAQVRQTAYSFSFGLDMARISDGDDHTNFRRGAPTFFGMALPMGELGTFGIGYNQLGHSAYNYYHGEMRLSSNPGASETDDPRHLYGTKSTDFFSDLMAWQLGFAREFAPFFRPGIAYERRTLTRQNAQTTLLHDFNIGSIDTTRWEHSAPAIQLALQGDVGDFSYAVGGTYVFEDDLRMRRNITSIRTVNDNFSGRELHDSSEVTQEYGMKLPPEATFGLGYRFSRHFRVYLDYSRIQWENFWTDADDLDREYQNTNHIAGTAKYTPAIHKLNPGFWETITYSGGFSLKSLPVEGDREFSLNMGMGMPLGANGELTVALESGIRRSDDFDYDESFATLWFTIGGGQ</sequence>
<feature type="signal peptide" evidence="1">
    <location>
        <begin position="1"/>
        <end position="20"/>
    </location>
</feature>
<dbReference type="Proteomes" id="UP000017148">
    <property type="component" value="Unassembled WGS sequence"/>
</dbReference>
<organism evidence="2 3">
    <name type="scientific">Chitinivibrio alkaliphilus ACht1</name>
    <dbReference type="NCBI Taxonomy" id="1313304"/>
    <lineage>
        <taxon>Bacteria</taxon>
        <taxon>Pseudomonadati</taxon>
        <taxon>Fibrobacterota</taxon>
        <taxon>Chitinivibrionia</taxon>
        <taxon>Chitinivibrionales</taxon>
        <taxon>Chitinivibrionaceae</taxon>
        <taxon>Chitinivibrio</taxon>
    </lineage>
</organism>
<proteinExistence type="predicted"/>
<dbReference type="RefSeq" id="WP_022637041.1">
    <property type="nucleotide sequence ID" value="NZ_ASJR01000012.1"/>
</dbReference>
<accession>U7D6I1</accession>
<evidence type="ECO:0000313" key="3">
    <source>
        <dbReference type="Proteomes" id="UP000017148"/>
    </source>
</evidence>
<reference evidence="2 3" key="1">
    <citation type="journal article" date="2013" name="Environ. Microbiol.">
        <title>Genome analysis of Chitinivibrio alkaliphilus gen. nov., sp. nov., a novel extremely haloalkaliphilic anaerobic chitinolytic bacterium from the candidate phylum Termite Group 3.</title>
        <authorList>
            <person name="Sorokin D.Y."/>
            <person name="Gumerov V.M."/>
            <person name="Rakitin A.L."/>
            <person name="Beletsky A.V."/>
            <person name="Damste J.S."/>
            <person name="Muyzer G."/>
            <person name="Mardanov A.V."/>
            <person name="Ravin N.V."/>
        </authorList>
    </citation>
    <scope>NUCLEOTIDE SEQUENCE [LARGE SCALE GENOMIC DNA]</scope>
    <source>
        <strain evidence="2 3">ACht1</strain>
    </source>
</reference>
<gene>
    <name evidence="2" type="ORF">CALK_1588</name>
</gene>
<evidence type="ECO:0000256" key="1">
    <source>
        <dbReference type="SAM" id="SignalP"/>
    </source>
</evidence>
<comment type="caution">
    <text evidence="2">The sequence shown here is derived from an EMBL/GenBank/DDBJ whole genome shotgun (WGS) entry which is preliminary data.</text>
</comment>